<dbReference type="PANTHER" id="PTHR12304">
    <property type="entry name" value="INOSINE-URIDINE PREFERRING NUCLEOSIDE HYDROLASE"/>
    <property type="match status" value="1"/>
</dbReference>
<dbReference type="RefSeq" id="WP_267150091.1">
    <property type="nucleotide sequence ID" value="NZ_JAPMLT010000001.1"/>
</dbReference>
<comment type="caution">
    <text evidence="4">The sequence shown here is derived from an EMBL/GenBank/DDBJ whole genome shotgun (WGS) entry which is preliminary data.</text>
</comment>
<accession>A0ABT3WW41</accession>
<keyword evidence="4" id="KW-0560">Oxidoreductase</keyword>
<dbReference type="EMBL" id="JAPMLT010000001">
    <property type="protein sequence ID" value="MCX7568854.1"/>
    <property type="molecule type" value="Genomic_DNA"/>
</dbReference>
<dbReference type="Pfam" id="PF01156">
    <property type="entry name" value="IU_nuc_hydro"/>
    <property type="match status" value="1"/>
</dbReference>
<dbReference type="Proteomes" id="UP001208017">
    <property type="component" value="Unassembled WGS sequence"/>
</dbReference>
<keyword evidence="5" id="KW-1185">Reference proteome</keyword>
<dbReference type="GO" id="GO:0016491">
    <property type="term" value="F:oxidoreductase activity"/>
    <property type="evidence" value="ECO:0007669"/>
    <property type="project" value="UniProtKB-KW"/>
</dbReference>
<dbReference type="GO" id="GO:0016787">
    <property type="term" value="F:hydrolase activity"/>
    <property type="evidence" value="ECO:0007669"/>
    <property type="project" value="UniProtKB-KW"/>
</dbReference>
<evidence type="ECO:0000259" key="3">
    <source>
        <dbReference type="Pfam" id="PF01156"/>
    </source>
</evidence>
<dbReference type="CDD" id="cd00455">
    <property type="entry name" value="nuc_hydro"/>
    <property type="match status" value="1"/>
</dbReference>
<feature type="domain" description="Inosine/uridine-preferring nucleoside hydrolase" evidence="3">
    <location>
        <begin position="15"/>
        <end position="310"/>
    </location>
</feature>
<proteinExistence type="predicted"/>
<gene>
    <name evidence="4" type="ORF">OS242_02610</name>
</gene>
<dbReference type="PANTHER" id="PTHR12304:SF4">
    <property type="entry name" value="URIDINE NUCLEOSIDASE"/>
    <property type="match status" value="1"/>
</dbReference>
<protein>
    <submittedName>
        <fullName evidence="4">Nucleoside hydrolase</fullName>
    </submittedName>
</protein>
<reference evidence="4 5" key="1">
    <citation type="submission" date="2022-11" db="EMBL/GenBank/DDBJ databases">
        <title>Study of microbial diversity in lake waters.</title>
        <authorList>
            <person name="Zhang J."/>
        </authorList>
    </citation>
    <scope>NUCLEOTIDE SEQUENCE [LARGE SCALE GENOMIC DNA]</scope>
    <source>
        <strain evidence="4 5">DT12</strain>
    </source>
</reference>
<dbReference type="SUPFAM" id="SSF53590">
    <property type="entry name" value="Nucleoside hydrolase"/>
    <property type="match status" value="1"/>
</dbReference>
<dbReference type="InterPro" id="IPR001910">
    <property type="entry name" value="Inosine/uridine_hydrolase_dom"/>
</dbReference>
<dbReference type="InterPro" id="IPR036452">
    <property type="entry name" value="Ribo_hydro-like"/>
</dbReference>
<keyword evidence="1 4" id="KW-0378">Hydrolase</keyword>
<dbReference type="Gene3D" id="3.90.245.10">
    <property type="entry name" value="Ribonucleoside hydrolase-like"/>
    <property type="match status" value="1"/>
</dbReference>
<keyword evidence="2" id="KW-0326">Glycosidase</keyword>
<evidence type="ECO:0000256" key="1">
    <source>
        <dbReference type="ARBA" id="ARBA00022801"/>
    </source>
</evidence>
<sequence length="321" mass="35049">MDIHRGDVAAIKTNVLFFFDGGVDDAIALLYALASDQVEIVGIVADYGNMSRSIAVRNARYLLQKTGREEIPVISGAEHPLSGASPTFFPQVHGPQGLGYILPALAPTNVENFADVVPILQRYQEQLVIVAAGRLTSLAVLEAVYGDLLAKVGRIFVMGGAFLVPGNVTPVAEANFHGDPLAAEAVMKQARSLTVIPLNVTDHALVTPEMAAELDADDRTGLIKGMFDFYYRFYKSKNPQIQGAPMHDLLTMMAVVQEPMMRYTTSPVWVETQSGVALGQSVGDFRPYAERPTDRRSHRLAVSFDQEFFRADLMSVLKSAF</sequence>
<name>A0ABT3WW41_9BACL</name>
<evidence type="ECO:0000313" key="5">
    <source>
        <dbReference type="Proteomes" id="UP001208017"/>
    </source>
</evidence>
<evidence type="ECO:0000313" key="4">
    <source>
        <dbReference type="EMBL" id="MCX7568854.1"/>
    </source>
</evidence>
<organism evidence="4 5">
    <name type="scientific">Tumebacillus lacus</name>
    <dbReference type="NCBI Taxonomy" id="2995335"/>
    <lineage>
        <taxon>Bacteria</taxon>
        <taxon>Bacillati</taxon>
        <taxon>Bacillota</taxon>
        <taxon>Bacilli</taxon>
        <taxon>Bacillales</taxon>
        <taxon>Alicyclobacillaceae</taxon>
        <taxon>Tumebacillus</taxon>
    </lineage>
</organism>
<evidence type="ECO:0000256" key="2">
    <source>
        <dbReference type="ARBA" id="ARBA00023295"/>
    </source>
</evidence>
<dbReference type="InterPro" id="IPR023186">
    <property type="entry name" value="IUNH"/>
</dbReference>